<gene>
    <name evidence="1" type="ORF">ACOLOM_LOCUS6688</name>
</gene>
<reference evidence="1" key="1">
    <citation type="submission" date="2021-06" db="EMBL/GenBank/DDBJ databases">
        <authorList>
            <person name="Kallberg Y."/>
            <person name="Tangrot J."/>
            <person name="Rosling A."/>
        </authorList>
    </citation>
    <scope>NUCLEOTIDE SEQUENCE</scope>
    <source>
        <strain evidence="1">CL356</strain>
    </source>
</reference>
<sequence>MDKYFTGPVRRIISRGLSFPPFNRFPSWSSINGEDQSPLPSAGKRQREEDEDEETGPLKRVKMDIDDDLKPVAVESSESPSVERIRPGVEALSISAKDELTTPPPSNGHAGKSAQSTPTSKRGKYQRGLKGTRKSTAADSTPSTPSKTRLGPKRQQKGSKTIENRLFDALVKVGAVSEDNSDDPTKVNIQRAARTDAGVHAARNLVSIKIIMELPGVTDLVEHINEQLPPEIRIWDIVRTQNSFNSRMACDSRKYSYCFPTYMLIPPSPDSPAGKAIRDNSDSSYDSSQHPFWQDVANQKIKTKETLHRLRTQWRVDEETVNRFKAIVAMYVGTHNFWNFTVGREFKEAASQRNMKSIEVVPPAVYGDVEWLSVAIHGQSFMLHQRKMIALAILLTRSQGQPDIVSNLYEPDRIRVPNAPAAGLFLEEPVFETYNKKIAVANGKWKDAASSGKKEHEDDSEHAQNFIREPLDYDKHKEKIEAFKNKHIYEVMQTTEKEQGTFDAWLNSLDSHEARLFYEARGLPVPEGLGVPTKAGSLRSAASKIDDGDESDDALTKGKVNFKSAELEG</sequence>
<name>A0ACA9MNE9_9GLOM</name>
<proteinExistence type="predicted"/>
<dbReference type="Proteomes" id="UP000789525">
    <property type="component" value="Unassembled WGS sequence"/>
</dbReference>
<keyword evidence="2" id="KW-1185">Reference proteome</keyword>
<comment type="caution">
    <text evidence="1">The sequence shown here is derived from an EMBL/GenBank/DDBJ whole genome shotgun (WGS) entry which is preliminary data.</text>
</comment>
<accession>A0ACA9MNE9</accession>
<organism evidence="1 2">
    <name type="scientific">Acaulospora colombiana</name>
    <dbReference type="NCBI Taxonomy" id="27376"/>
    <lineage>
        <taxon>Eukaryota</taxon>
        <taxon>Fungi</taxon>
        <taxon>Fungi incertae sedis</taxon>
        <taxon>Mucoromycota</taxon>
        <taxon>Glomeromycotina</taxon>
        <taxon>Glomeromycetes</taxon>
        <taxon>Diversisporales</taxon>
        <taxon>Acaulosporaceae</taxon>
        <taxon>Acaulospora</taxon>
    </lineage>
</organism>
<evidence type="ECO:0000313" key="2">
    <source>
        <dbReference type="Proteomes" id="UP000789525"/>
    </source>
</evidence>
<evidence type="ECO:0000313" key="1">
    <source>
        <dbReference type="EMBL" id="CAG8601242.1"/>
    </source>
</evidence>
<dbReference type="EMBL" id="CAJVPT010014055">
    <property type="protein sequence ID" value="CAG8601242.1"/>
    <property type="molecule type" value="Genomic_DNA"/>
</dbReference>
<protein>
    <submittedName>
        <fullName evidence="1">9879_t:CDS:1</fullName>
    </submittedName>
</protein>